<evidence type="ECO:0000259" key="3">
    <source>
        <dbReference type="PROSITE" id="PS50020"/>
    </source>
</evidence>
<name>A0AB34IKS6_PRYPA</name>
<comment type="caution">
    <text evidence="4">The sequence shown here is derived from an EMBL/GenBank/DDBJ whole genome shotgun (WGS) entry which is preliminary data.</text>
</comment>
<feature type="region of interest" description="Disordered" evidence="2">
    <location>
        <begin position="1725"/>
        <end position="1747"/>
    </location>
</feature>
<feature type="region of interest" description="Disordered" evidence="2">
    <location>
        <begin position="188"/>
        <end position="224"/>
    </location>
</feature>
<dbReference type="InterPro" id="IPR000048">
    <property type="entry name" value="IQ_motif_EF-hand-BS"/>
</dbReference>
<feature type="coiled-coil region" evidence="1">
    <location>
        <begin position="919"/>
        <end position="946"/>
    </location>
</feature>
<organism evidence="4 5">
    <name type="scientific">Prymnesium parvum</name>
    <name type="common">Toxic golden alga</name>
    <dbReference type="NCBI Taxonomy" id="97485"/>
    <lineage>
        <taxon>Eukaryota</taxon>
        <taxon>Haptista</taxon>
        <taxon>Haptophyta</taxon>
        <taxon>Prymnesiophyceae</taxon>
        <taxon>Prymnesiales</taxon>
        <taxon>Prymnesiaceae</taxon>
        <taxon>Prymnesium</taxon>
    </lineage>
</organism>
<dbReference type="PROSITE" id="PS50020">
    <property type="entry name" value="WW_DOMAIN_2"/>
    <property type="match status" value="1"/>
</dbReference>
<feature type="region of interest" description="Disordered" evidence="2">
    <location>
        <begin position="1333"/>
        <end position="1362"/>
    </location>
</feature>
<keyword evidence="5" id="KW-1185">Reference proteome</keyword>
<dbReference type="EMBL" id="JBGBPQ010000024">
    <property type="protein sequence ID" value="KAL1500099.1"/>
    <property type="molecule type" value="Genomic_DNA"/>
</dbReference>
<feature type="region of interest" description="Disordered" evidence="2">
    <location>
        <begin position="1443"/>
        <end position="1462"/>
    </location>
</feature>
<feature type="region of interest" description="Disordered" evidence="2">
    <location>
        <begin position="1554"/>
        <end position="1574"/>
    </location>
</feature>
<evidence type="ECO:0000313" key="5">
    <source>
        <dbReference type="Proteomes" id="UP001515480"/>
    </source>
</evidence>
<evidence type="ECO:0000256" key="2">
    <source>
        <dbReference type="SAM" id="MobiDB-lite"/>
    </source>
</evidence>
<dbReference type="SMART" id="SM00015">
    <property type="entry name" value="IQ"/>
    <property type="match status" value="3"/>
</dbReference>
<dbReference type="PROSITE" id="PS50096">
    <property type="entry name" value="IQ"/>
    <property type="match status" value="1"/>
</dbReference>
<reference evidence="4 5" key="1">
    <citation type="journal article" date="2024" name="Science">
        <title>Giant polyketide synthase enzymes in the biosynthesis of giant marine polyether toxins.</title>
        <authorList>
            <person name="Fallon T.R."/>
            <person name="Shende V.V."/>
            <person name="Wierzbicki I.H."/>
            <person name="Pendleton A.L."/>
            <person name="Watervoot N.F."/>
            <person name="Auber R.P."/>
            <person name="Gonzalez D.J."/>
            <person name="Wisecaver J.H."/>
            <person name="Moore B.S."/>
        </authorList>
    </citation>
    <scope>NUCLEOTIDE SEQUENCE [LARGE SCALE GENOMIC DNA]</scope>
    <source>
        <strain evidence="4 5">12B1</strain>
    </source>
</reference>
<evidence type="ECO:0000256" key="1">
    <source>
        <dbReference type="SAM" id="Coils"/>
    </source>
</evidence>
<evidence type="ECO:0000313" key="4">
    <source>
        <dbReference type="EMBL" id="KAL1500099.1"/>
    </source>
</evidence>
<accession>A0AB34IKS6</accession>
<feature type="coiled-coil region" evidence="1">
    <location>
        <begin position="540"/>
        <end position="580"/>
    </location>
</feature>
<feature type="compositionally biased region" description="Polar residues" evidence="2">
    <location>
        <begin position="1337"/>
        <end position="1362"/>
    </location>
</feature>
<proteinExistence type="predicted"/>
<gene>
    <name evidence="4" type="ORF">AB1Y20_012773</name>
</gene>
<protein>
    <recommendedName>
        <fullName evidence="3">WW domain-containing protein</fullName>
    </recommendedName>
</protein>
<sequence>MVVYINSSSDTLVEVQLPPGPRPATSRPHISKGARQPIPALAPVACSGDAAVRFLHAVGFPELAATCVEHELDLQTLSLMSVSDLVVTLKVAPRTRAVHLFDECTKLKHSLYASPAVDLPVWMPSLFKLEPPPAGRAASASASPRRSVVASSVRFGLADAGAPAAASPRRPKTARTEREAERLRFMMKGLSPPPRANRGKAPLLAHGASGGVPPAPSPRRGAAADAAAAAAAEAARQQVLHLIAQREATLASLRQLLPCPRGSVQRRRATRALLLATDGAAKLRSALAHHLLQLRWSGAYICNAVGRWKETLRRSYSYFGSMQPREMAFFHEGQNYLQRMCTDLSFLPVPVEQDPLLLEWFGVHLPWLLEHDPSLGDIVSQEVLQLFDAPRDPPDDRAKGSNAPPRPVAALAAAQEILLAEASLAGALLTPEQLVPRVVQREHGSAGARWQWAAWQCLLYGSESYVTLIRKLPTYFEELRRVKAATVMQQQYRNRVSRHLARYTRKTIQVKRQLESSESATRKVKGVALCQAYFRGFLLRRNLREANENMKQAKRAIRTAQEAEMQARKNARERKRREEKATYLIQRRYRVMHARLAIKHQRAQLSLGNRRAGELLAQSNGVALLENVRRAPSRRRREEWLIGAALLQVMMRHRTAKQVMKQQYDEALLAYEMEAMDREDAEYRKTPMYAALHKLHAQLTDRRTAIVDELRDVAEAADVAAYQIHVAQKAVEEAAQQQGIAGAFMLGSTAVNPLGKAAETGGGRMKRSMKAGVAANRFRDSTPPPSSAIDVLQIYTTAWSRLTSISGRWQRLQVEVATWEEFRRLAAEDKFHLDAARLQAMRTSRSDEARDAANKLRQVEAACEAVRLSSLFVRSGERRAALSHKQAVHLMNGAFELLDASHIVSGNQLHFLIAAHAMEVEQAQQLEAAELEVQRASAELAKREGVLAPVVEVNRLLTAIESRRSAAAYLCDEIAEDSVTNVTADFRKRAEQLREQARLPPVPVNAFDKEAWIAWVKHADATVKEQARLFDILETGHEALCRTQLENVTKARSETLGSFAQIQKLITAWLQSEGQLRLLASSQGSDRQRLKKILLGKRADAYRQMCSTPIDAKLVFKTARRELGLVEEALKLADEIEASPVQTREYNEAKLTIGVLDGRESPMAELVGDEAKQLELATAASLYLGEAREDRVYVESVLRRSIEVTYGNGQVVQEPGTEITLRVRREVDDEQSSTLVLQQLSDGTTLAELMGVSRDKVKEVFTEIATEKIMDSKTLVEQAAELRVKQKQCMRRLEQSQKTKEYHKAKLRTWHRLKGALEHVSQVPTANLLEADATNDGEASTESPGQQSGSTSRSEVQARISQGTRWAGVSDVVRARGDVIKALAEKKIRKEKRQELIEVEGRLFLIELLQEACFTMPERTVHVGGKQIPIDIRWNFGLESQPQHAAPKRVADEDETATRVEPPSPRQLAKYCYFCASLSPPIRVQHTFVSCPKRRKANVREYTPEALAHAIVEIEAQRKISEDKMNQYHIANEQASVRLQKQLLLGLAGANKALAAQESDKEPPRPPPPAPAGERALSHWLLKKRRTQQEMMFMLCMARSSRPDVTPWAELKAVALMTPLPRVLLGPITPGWLLRIAIDIEVDLDVGYGEYQMLPVVIHLARAPMPLGWRLMTVQELARDGPPKRRPKDPRLEMALLTRRNTSIMDRDDRDRLIEVLASPERDDHFVRGKGERGPPHTLHRSKDELTSRRISAKLMSSKEISYTKPASLKDVTAGLVSPREEIASRRAVLNSKDDVSSQDIELARSMAAQHLFYINDATGERCAGHPGASMVMQAVNGFRVRAQRQKPSPFNDWVQFSNGSSNIYFHDFGSASDMQELTEFPVFERKVLKGSALPYRKLEPSAQLLAATGVKLAQEAAQEAGGTDNSEFIRILKSRLFTPCFGARAAHLAHTPCPVVELVQEAFYLGLDPVAHHKFMWLIDAALAPIIPVGWMRRSVQADEEFFWNALCGMAQWEHPQVSIIAGVIEYVRENVHHVEDSQNHGGYK</sequence>
<keyword evidence="1" id="KW-0175">Coiled coil</keyword>
<dbReference type="InterPro" id="IPR001202">
    <property type="entry name" value="WW_dom"/>
</dbReference>
<feature type="domain" description="WW" evidence="3">
    <location>
        <begin position="1986"/>
        <end position="2019"/>
    </location>
</feature>
<dbReference type="Proteomes" id="UP001515480">
    <property type="component" value="Unassembled WGS sequence"/>
</dbReference>